<comment type="similarity">
    <text evidence="3">Belongs to the class-I pyridoxal-phosphate-dependent aminotransferase family.</text>
</comment>
<dbReference type="AlphaFoldDB" id="A0A4P2VD68"/>
<dbReference type="GO" id="GO:0008483">
    <property type="term" value="F:transaminase activity"/>
    <property type="evidence" value="ECO:0007669"/>
    <property type="project" value="UniProtKB-KW"/>
</dbReference>
<dbReference type="SUPFAM" id="SSF53383">
    <property type="entry name" value="PLP-dependent transferases"/>
    <property type="match status" value="1"/>
</dbReference>
<dbReference type="Gene3D" id="3.40.640.10">
    <property type="entry name" value="Type I PLP-dependent aspartate aminotransferase-like (Major domain)"/>
    <property type="match status" value="1"/>
</dbReference>
<dbReference type="PANTHER" id="PTHR42885">
    <property type="entry name" value="HISTIDINOL-PHOSPHATE AMINOTRANSFERASE-RELATED"/>
    <property type="match status" value="1"/>
</dbReference>
<dbReference type="InterPro" id="IPR004839">
    <property type="entry name" value="Aminotransferase_I/II_large"/>
</dbReference>
<reference evidence="5 6" key="1">
    <citation type="journal article" date="2019" name="ISME J.">
        <title>Isolation and characterization of a thermophilic sulfur- and iron-reducing thaumarchaeote from a terrestrial acidic hot spring.</title>
        <authorList>
            <person name="Kato S."/>
            <person name="Itoh T."/>
            <person name="Yuki M."/>
            <person name="Nagamori M."/>
            <person name="Ohnishi M."/>
            <person name="Uematsu K."/>
            <person name="Suzuki K."/>
            <person name="Takashina T."/>
            <person name="Ohkuma M."/>
        </authorList>
    </citation>
    <scope>NUCLEOTIDE SEQUENCE [LARGE SCALE GENOMIC DNA]</scope>
    <source>
        <strain evidence="5 6">NAS-02</strain>
    </source>
</reference>
<dbReference type="RefSeq" id="WP_174448794.1">
    <property type="nucleotide sequence ID" value="NZ_AP018732.1"/>
</dbReference>
<dbReference type="CDD" id="cd00609">
    <property type="entry name" value="AAT_like"/>
    <property type="match status" value="1"/>
</dbReference>
<dbReference type="InterPro" id="IPR015421">
    <property type="entry name" value="PyrdxlP-dep_Trfase_major"/>
</dbReference>
<dbReference type="Gene3D" id="3.90.1150.10">
    <property type="entry name" value="Aspartate Aminotransferase, domain 1"/>
    <property type="match status" value="1"/>
</dbReference>
<name>A0A4P2VD68_9ARCH</name>
<dbReference type="KEGG" id="ccai:NAS2_1187"/>
<protein>
    <recommendedName>
        <fullName evidence="3">Aminotransferase</fullName>
        <ecNumber evidence="3">2.6.1.-</ecNumber>
    </recommendedName>
</protein>
<keyword evidence="6" id="KW-1185">Reference proteome</keyword>
<dbReference type="Pfam" id="PF00155">
    <property type="entry name" value="Aminotran_1_2"/>
    <property type="match status" value="1"/>
</dbReference>
<evidence type="ECO:0000259" key="4">
    <source>
        <dbReference type="Pfam" id="PF00155"/>
    </source>
</evidence>
<dbReference type="InterPro" id="IPR015422">
    <property type="entry name" value="PyrdxlP-dep_Trfase_small"/>
</dbReference>
<dbReference type="GO" id="GO:0030170">
    <property type="term" value="F:pyridoxal phosphate binding"/>
    <property type="evidence" value="ECO:0007669"/>
    <property type="project" value="InterPro"/>
</dbReference>
<keyword evidence="2" id="KW-0663">Pyridoxal phosphate</keyword>
<comment type="cofactor">
    <cofactor evidence="1 3">
        <name>pyridoxal 5'-phosphate</name>
        <dbReference type="ChEBI" id="CHEBI:597326"/>
    </cofactor>
</comment>
<evidence type="ECO:0000313" key="5">
    <source>
        <dbReference type="EMBL" id="BBE42576.1"/>
    </source>
</evidence>
<dbReference type="GeneID" id="55584997"/>
<feature type="domain" description="Aminotransferase class I/classII large" evidence="4">
    <location>
        <begin position="23"/>
        <end position="323"/>
    </location>
</feature>
<keyword evidence="5" id="KW-0456">Lyase</keyword>
<organism evidence="5 6">
    <name type="scientific">Conexivisphaera calida</name>
    <dbReference type="NCBI Taxonomy" id="1874277"/>
    <lineage>
        <taxon>Archaea</taxon>
        <taxon>Nitrososphaerota</taxon>
        <taxon>Conexivisphaeria</taxon>
        <taxon>Conexivisphaerales</taxon>
        <taxon>Conexivisphaeraceae</taxon>
        <taxon>Conexivisphaera</taxon>
    </lineage>
</organism>
<evidence type="ECO:0000256" key="2">
    <source>
        <dbReference type="ARBA" id="ARBA00022898"/>
    </source>
</evidence>
<sequence length="331" mass="36857">MNVNPLPPPGELSEVLRGCLAEDIVRGYPDYEYRDLKDAIRSFYDVDGVVPLNGSSEGVLLALVATGSRRIVVVQPSYGEYHDLAEAMGVRYESVVMSANGSRFELDLDAVRSHCTDPEAIVVVTNPNNPTGSFVDPRELEGLASECRSWILLDEAYAELSDAYPGIRPPAGDRMIVLRSLTKWLSVPGLRIGFAALEGELVRRMDALRAPWNVNSVADCFVRRTLGEFRDRLRSYITTSREYISVERSRMSGRLGSIGLQPFDGSANFLLVRSPWPTDELAAYLRSRGILIREAWTFEGLDRTFFRVAVRSREDDDALLAALEGYARGAR</sequence>
<dbReference type="EC" id="2.6.1.-" evidence="3"/>
<evidence type="ECO:0000256" key="1">
    <source>
        <dbReference type="ARBA" id="ARBA00001933"/>
    </source>
</evidence>
<dbReference type="InterPro" id="IPR015424">
    <property type="entry name" value="PyrdxlP-dep_Trfase"/>
</dbReference>
<keyword evidence="3" id="KW-0032">Aminotransferase</keyword>
<keyword evidence="3" id="KW-0808">Transferase</keyword>
<dbReference type="GO" id="GO:0016829">
    <property type="term" value="F:lyase activity"/>
    <property type="evidence" value="ECO:0007669"/>
    <property type="project" value="UniProtKB-KW"/>
</dbReference>
<dbReference type="InterPro" id="IPR004838">
    <property type="entry name" value="NHTrfase_class1_PyrdxlP-BS"/>
</dbReference>
<dbReference type="PANTHER" id="PTHR42885:SF1">
    <property type="entry name" value="THREONINE-PHOSPHATE DECARBOXYLASE"/>
    <property type="match status" value="1"/>
</dbReference>
<proteinExistence type="inferred from homology"/>
<evidence type="ECO:0000256" key="3">
    <source>
        <dbReference type="RuleBase" id="RU000481"/>
    </source>
</evidence>
<evidence type="ECO:0000313" key="6">
    <source>
        <dbReference type="Proteomes" id="UP000509448"/>
    </source>
</evidence>
<dbReference type="Proteomes" id="UP000509448">
    <property type="component" value="Chromosome"/>
</dbReference>
<gene>
    <name evidence="5" type="ORF">NAS2_1187</name>
</gene>
<dbReference type="PROSITE" id="PS00105">
    <property type="entry name" value="AA_TRANSFER_CLASS_1"/>
    <property type="match status" value="1"/>
</dbReference>
<dbReference type="OrthoDB" id="39225at2157"/>
<accession>A0A4P2VD68</accession>
<dbReference type="EMBL" id="AP018732">
    <property type="protein sequence ID" value="BBE42576.1"/>
    <property type="molecule type" value="Genomic_DNA"/>
</dbReference>